<organism evidence="7 8">
    <name type="scientific">Vallitalea pronyensis</name>
    <dbReference type="NCBI Taxonomy" id="1348613"/>
    <lineage>
        <taxon>Bacteria</taxon>
        <taxon>Bacillati</taxon>
        <taxon>Bacillota</taxon>
        <taxon>Clostridia</taxon>
        <taxon>Lachnospirales</taxon>
        <taxon>Vallitaleaceae</taxon>
        <taxon>Vallitalea</taxon>
    </lineage>
</organism>
<evidence type="ECO:0000256" key="2">
    <source>
        <dbReference type="ARBA" id="ARBA00022448"/>
    </source>
</evidence>
<keyword evidence="3" id="KW-0547">Nucleotide-binding</keyword>
<dbReference type="AlphaFoldDB" id="A0A8J8MLF4"/>
<dbReference type="Pfam" id="PF00005">
    <property type="entry name" value="ABC_tran"/>
    <property type="match status" value="1"/>
</dbReference>
<keyword evidence="4 7" id="KW-0067">ATP-binding</keyword>
<comment type="similarity">
    <text evidence="1">Belongs to the ABC transporter superfamily.</text>
</comment>
<evidence type="ECO:0000256" key="5">
    <source>
        <dbReference type="ARBA" id="ARBA00022970"/>
    </source>
</evidence>
<dbReference type="InterPro" id="IPR003439">
    <property type="entry name" value="ABC_transporter-like_ATP-bd"/>
</dbReference>
<dbReference type="PIRSF" id="PIRSF039137">
    <property type="entry name" value="ABC_branched_ATPase"/>
    <property type="match status" value="1"/>
</dbReference>
<dbReference type="PANTHER" id="PTHR43820:SF4">
    <property type="entry name" value="HIGH-AFFINITY BRANCHED-CHAIN AMINO ACID TRANSPORT ATP-BINDING PROTEIN LIVF"/>
    <property type="match status" value="1"/>
</dbReference>
<proteinExistence type="inferred from homology"/>
<dbReference type="InterPro" id="IPR030660">
    <property type="entry name" value="ABC_branched_ATPase_LivF/BraG"/>
</dbReference>
<dbReference type="PROSITE" id="PS50893">
    <property type="entry name" value="ABC_TRANSPORTER_2"/>
    <property type="match status" value="1"/>
</dbReference>
<reference evidence="7" key="1">
    <citation type="submission" date="2020-07" db="EMBL/GenBank/DDBJ databases">
        <title>Vallitalea pronyensis genome.</title>
        <authorList>
            <person name="Postec A."/>
        </authorList>
    </citation>
    <scope>NUCLEOTIDE SEQUENCE</scope>
    <source>
        <strain evidence="7">FatNI3</strain>
    </source>
</reference>
<dbReference type="InterPro" id="IPR017871">
    <property type="entry name" value="ABC_transporter-like_CS"/>
</dbReference>
<dbReference type="SUPFAM" id="SSF52540">
    <property type="entry name" value="P-loop containing nucleoside triphosphate hydrolases"/>
    <property type="match status" value="1"/>
</dbReference>
<name>A0A8J8MLF4_9FIRM</name>
<dbReference type="InterPro" id="IPR027417">
    <property type="entry name" value="P-loop_NTPase"/>
</dbReference>
<dbReference type="InterPro" id="IPR052156">
    <property type="entry name" value="BCAA_Transport_ATP-bd_LivF"/>
</dbReference>
<keyword evidence="8" id="KW-1185">Reference proteome</keyword>
<dbReference type="Proteomes" id="UP000683246">
    <property type="component" value="Chromosome"/>
</dbReference>
<feature type="domain" description="ABC transporter" evidence="6">
    <location>
        <begin position="2"/>
        <end position="234"/>
    </location>
</feature>
<dbReference type="PROSITE" id="PS00211">
    <property type="entry name" value="ABC_TRANSPORTER_1"/>
    <property type="match status" value="1"/>
</dbReference>
<dbReference type="GO" id="GO:0016887">
    <property type="term" value="F:ATP hydrolysis activity"/>
    <property type="evidence" value="ECO:0007669"/>
    <property type="project" value="InterPro"/>
</dbReference>
<dbReference type="CDD" id="cd03224">
    <property type="entry name" value="ABC_TM1139_LivF_branched"/>
    <property type="match status" value="1"/>
</dbReference>
<dbReference type="GO" id="GO:0015658">
    <property type="term" value="F:branched-chain amino acid transmembrane transporter activity"/>
    <property type="evidence" value="ECO:0007669"/>
    <property type="project" value="InterPro"/>
</dbReference>
<evidence type="ECO:0000259" key="6">
    <source>
        <dbReference type="PROSITE" id="PS50893"/>
    </source>
</evidence>
<dbReference type="Gene3D" id="3.40.50.300">
    <property type="entry name" value="P-loop containing nucleotide triphosphate hydrolases"/>
    <property type="match status" value="1"/>
</dbReference>
<sequence>MLKLTDVNAYYGYVHALKGITLSVPRGKIVTLLGANGAGKTSILKAISGILEVRDGHITFEEAHLTSVRPEHIVARGIVQSPEGRQIFPELSVNENLMIGAYTRTDKKDIKTTLEKVYGYFPRLKEREKQTAGTLSGGEQQMLAIGRALMAKPKLLLLDEPSLGLAPLIVKDIFHIIQEINKSGTTILLVEQNAYQALAIADYGYILETGKIVHRGPANELRNDEKVKQAYLGSL</sequence>
<accession>A0A8J8MLF4</accession>
<dbReference type="InterPro" id="IPR003593">
    <property type="entry name" value="AAA+_ATPase"/>
</dbReference>
<dbReference type="SMART" id="SM00382">
    <property type="entry name" value="AAA"/>
    <property type="match status" value="1"/>
</dbReference>
<evidence type="ECO:0000256" key="3">
    <source>
        <dbReference type="ARBA" id="ARBA00022741"/>
    </source>
</evidence>
<evidence type="ECO:0000256" key="4">
    <source>
        <dbReference type="ARBA" id="ARBA00022840"/>
    </source>
</evidence>
<dbReference type="PANTHER" id="PTHR43820">
    <property type="entry name" value="HIGH-AFFINITY BRANCHED-CHAIN AMINO ACID TRANSPORT ATP-BINDING PROTEIN LIVF"/>
    <property type="match status" value="1"/>
</dbReference>
<dbReference type="GO" id="GO:0005524">
    <property type="term" value="F:ATP binding"/>
    <property type="evidence" value="ECO:0007669"/>
    <property type="project" value="UniProtKB-KW"/>
</dbReference>
<dbReference type="GO" id="GO:0015807">
    <property type="term" value="P:L-amino acid transport"/>
    <property type="evidence" value="ECO:0007669"/>
    <property type="project" value="TreeGrafter"/>
</dbReference>
<evidence type="ECO:0000313" key="8">
    <source>
        <dbReference type="Proteomes" id="UP000683246"/>
    </source>
</evidence>
<dbReference type="EMBL" id="CP058649">
    <property type="protein sequence ID" value="QUI23644.1"/>
    <property type="molecule type" value="Genomic_DNA"/>
</dbReference>
<protein>
    <submittedName>
        <fullName evidence="7">ABC transporter ATP-binding protein</fullName>
    </submittedName>
</protein>
<gene>
    <name evidence="7" type="ORF">HZI73_15695</name>
</gene>
<dbReference type="KEGG" id="vpy:HZI73_15695"/>
<keyword evidence="5" id="KW-0029">Amino-acid transport</keyword>
<evidence type="ECO:0000313" key="7">
    <source>
        <dbReference type="EMBL" id="QUI23644.1"/>
    </source>
</evidence>
<evidence type="ECO:0000256" key="1">
    <source>
        <dbReference type="ARBA" id="ARBA00005417"/>
    </source>
</evidence>
<keyword evidence="2" id="KW-0813">Transport</keyword>